<protein>
    <submittedName>
        <fullName evidence="6">Glucose-6-phosphate 1-dehydrogenase</fullName>
    </submittedName>
</protein>
<dbReference type="InterPro" id="IPR022675">
    <property type="entry name" value="G6P_DH_C"/>
</dbReference>
<dbReference type="InterPro" id="IPR036291">
    <property type="entry name" value="NAD(P)-bd_dom_sf"/>
</dbReference>
<dbReference type="OMA" id="HMRETET"/>
<dbReference type="PRINTS" id="PR00079">
    <property type="entry name" value="G6PDHDRGNASE"/>
</dbReference>
<dbReference type="GeneID" id="36400005"/>
<dbReference type="RefSeq" id="XP_024573722.1">
    <property type="nucleotide sequence ID" value="XM_024722668.1"/>
</dbReference>
<sequence>MSVPQTKCREFLDNKFKQSVQYAPLVTEKHYQTLGRNLVKINDNAIEDGRIVYLAIPPHFFLKSCELIHRYLRPQQLQTEAASFLRIVVEKPFGRDFQSAHELATHLRKIYGKDELYVMDHYAGKPVVHALRDYFQLNAAALHPVWNSEFIDDIHIEMLETATLENRVHYFDSAGIIRDIVVNHLQLLLNIAISPSFDKPLSISKAAQKRHESQLRFIKALRPSWQQNTLFVAKYDEYSSHYDAERSSPCNESDHFTPTAVSIKLRSALKQWRNTTFSFTAAKATNERLLYMNIKFKAGTFSNELARQCTLTVTIQRAHNADCSQSHRIEWSCNVSKIFPDLLPPSGWKFLDTDNDRIITPVKIPMENTAAWELGDEISAYDFLLSEVANGALEHFANLDEVEAAWKLWTPVVNAVENIKHESIGETNDSRLYYSHYPIGTSPWKHYRQTSSTRSQFVKEDL</sequence>
<dbReference type="EMBL" id="CCYD01000286">
    <property type="protein sequence ID" value="CEG37353.1"/>
    <property type="molecule type" value="Genomic_DNA"/>
</dbReference>
<dbReference type="InterPro" id="IPR001282">
    <property type="entry name" value="G6P_DH"/>
</dbReference>
<dbReference type="SUPFAM" id="SSF51735">
    <property type="entry name" value="NAD(P)-binding Rossmann-fold domains"/>
    <property type="match status" value="1"/>
</dbReference>
<accession>A0A0P1A9V1</accession>
<dbReference type="GO" id="GO:0050661">
    <property type="term" value="F:NADP binding"/>
    <property type="evidence" value="ECO:0007669"/>
    <property type="project" value="InterPro"/>
</dbReference>
<evidence type="ECO:0000259" key="5">
    <source>
        <dbReference type="Pfam" id="PF02781"/>
    </source>
</evidence>
<evidence type="ECO:0000313" key="7">
    <source>
        <dbReference type="Proteomes" id="UP000054928"/>
    </source>
</evidence>
<evidence type="ECO:0000256" key="1">
    <source>
        <dbReference type="ARBA" id="ARBA00022526"/>
    </source>
</evidence>
<dbReference type="PANTHER" id="PTHR23429">
    <property type="entry name" value="GLUCOSE-6-PHOSPHATE 1-DEHYDROGENASE G6PD"/>
    <property type="match status" value="1"/>
</dbReference>
<dbReference type="SUPFAM" id="SSF55347">
    <property type="entry name" value="Glyceraldehyde-3-phosphate dehydrogenase-like, C-terminal domain"/>
    <property type="match status" value="1"/>
</dbReference>
<dbReference type="AlphaFoldDB" id="A0A0P1A9V1"/>
<dbReference type="GO" id="GO:0005783">
    <property type="term" value="C:endoplasmic reticulum"/>
    <property type="evidence" value="ECO:0007669"/>
    <property type="project" value="TreeGrafter"/>
</dbReference>
<keyword evidence="7" id="KW-1185">Reference proteome</keyword>
<dbReference type="OrthoDB" id="60984at2759"/>
<evidence type="ECO:0000256" key="3">
    <source>
        <dbReference type="ARBA" id="ARBA00023277"/>
    </source>
</evidence>
<keyword evidence="2" id="KW-0521">NADP</keyword>
<dbReference type="InterPro" id="IPR022674">
    <property type="entry name" value="G6P_DH_NAD-bd"/>
</dbReference>
<feature type="domain" description="Glucose-6-phosphate dehydrogenase C-terminal" evidence="5">
    <location>
        <begin position="140"/>
        <end position="419"/>
    </location>
</feature>
<keyword evidence="1" id="KW-0313">Glucose metabolism</keyword>
<dbReference type="Pfam" id="PF02781">
    <property type="entry name" value="G6PD_C"/>
    <property type="match status" value="1"/>
</dbReference>
<dbReference type="GO" id="GO:0009051">
    <property type="term" value="P:pentose-phosphate shunt, oxidative branch"/>
    <property type="evidence" value="ECO:0007669"/>
    <property type="project" value="TreeGrafter"/>
</dbReference>
<keyword evidence="3" id="KW-0119">Carbohydrate metabolism</keyword>
<dbReference type="Pfam" id="PF00479">
    <property type="entry name" value="G6PD_N"/>
    <property type="match status" value="1"/>
</dbReference>
<evidence type="ECO:0000259" key="4">
    <source>
        <dbReference type="Pfam" id="PF00479"/>
    </source>
</evidence>
<dbReference type="Gene3D" id="3.30.360.10">
    <property type="entry name" value="Dihydrodipicolinate Reductase, domain 2"/>
    <property type="match status" value="1"/>
</dbReference>
<dbReference type="GO" id="GO:0004345">
    <property type="term" value="F:glucose-6-phosphate dehydrogenase activity"/>
    <property type="evidence" value="ECO:0007669"/>
    <property type="project" value="InterPro"/>
</dbReference>
<dbReference type="Proteomes" id="UP000054928">
    <property type="component" value="Unassembled WGS sequence"/>
</dbReference>
<reference evidence="7" key="1">
    <citation type="submission" date="2014-09" db="EMBL/GenBank/DDBJ databases">
        <authorList>
            <person name="Sharma Rahul"/>
            <person name="Thines Marco"/>
        </authorList>
    </citation>
    <scope>NUCLEOTIDE SEQUENCE [LARGE SCALE GENOMIC DNA]</scope>
</reference>
<dbReference type="PANTHER" id="PTHR23429:SF7">
    <property type="entry name" value="GDH_6PGL ENDOPLASMIC BIFUNCTIONAL PROTEIN"/>
    <property type="match status" value="1"/>
</dbReference>
<name>A0A0P1A9V1_PLAHL</name>
<feature type="domain" description="Glucose-6-phosphate dehydrogenase NAD-binding" evidence="4">
    <location>
        <begin position="14"/>
        <end position="128"/>
    </location>
</feature>
<dbReference type="GO" id="GO:0006006">
    <property type="term" value="P:glucose metabolic process"/>
    <property type="evidence" value="ECO:0007669"/>
    <property type="project" value="UniProtKB-KW"/>
</dbReference>
<evidence type="ECO:0000256" key="2">
    <source>
        <dbReference type="ARBA" id="ARBA00022857"/>
    </source>
</evidence>
<dbReference type="Gene3D" id="3.40.50.720">
    <property type="entry name" value="NAD(P)-binding Rossmann-like Domain"/>
    <property type="match status" value="1"/>
</dbReference>
<dbReference type="STRING" id="4781.A0A0P1A9V1"/>
<evidence type="ECO:0000313" key="6">
    <source>
        <dbReference type="EMBL" id="CEG37353.1"/>
    </source>
</evidence>
<organism evidence="6 7">
    <name type="scientific">Plasmopara halstedii</name>
    <name type="common">Downy mildew of sunflower</name>
    <dbReference type="NCBI Taxonomy" id="4781"/>
    <lineage>
        <taxon>Eukaryota</taxon>
        <taxon>Sar</taxon>
        <taxon>Stramenopiles</taxon>
        <taxon>Oomycota</taxon>
        <taxon>Peronosporomycetes</taxon>
        <taxon>Peronosporales</taxon>
        <taxon>Peronosporaceae</taxon>
        <taxon>Plasmopara</taxon>
    </lineage>
</organism>
<proteinExistence type="predicted"/>